<proteinExistence type="predicted"/>
<dbReference type="SMART" id="SM00355">
    <property type="entry name" value="ZnF_C2H2"/>
    <property type="match status" value="2"/>
</dbReference>
<feature type="compositionally biased region" description="Basic and acidic residues" evidence="2">
    <location>
        <begin position="185"/>
        <end position="201"/>
    </location>
</feature>
<feature type="region of interest" description="Disordered" evidence="2">
    <location>
        <begin position="138"/>
        <end position="205"/>
    </location>
</feature>
<dbReference type="EMBL" id="CABFNP030001261">
    <property type="protein sequence ID" value="CAI6094899.1"/>
    <property type="molecule type" value="Genomic_DNA"/>
</dbReference>
<dbReference type="Proteomes" id="UP001160390">
    <property type="component" value="Unassembled WGS sequence"/>
</dbReference>
<dbReference type="Gene3D" id="3.30.160.60">
    <property type="entry name" value="Classic Zinc Finger"/>
    <property type="match status" value="1"/>
</dbReference>
<keyword evidence="1" id="KW-0863">Zinc-finger</keyword>
<comment type="caution">
    <text evidence="4">The sequence shown here is derived from an EMBL/GenBank/DDBJ whole genome shotgun (WGS) entry which is preliminary data.</text>
</comment>
<dbReference type="AlphaFoldDB" id="A0AA35MDP7"/>
<evidence type="ECO:0000256" key="1">
    <source>
        <dbReference type="PROSITE-ProRule" id="PRU00042"/>
    </source>
</evidence>
<dbReference type="PROSITE" id="PS00028">
    <property type="entry name" value="ZINC_FINGER_C2H2_1"/>
    <property type="match status" value="1"/>
</dbReference>
<dbReference type="GO" id="GO:0008270">
    <property type="term" value="F:zinc ion binding"/>
    <property type="evidence" value="ECO:0007669"/>
    <property type="project" value="UniProtKB-KW"/>
</dbReference>
<reference evidence="4" key="1">
    <citation type="submission" date="2023-01" db="EMBL/GenBank/DDBJ databases">
        <authorList>
            <person name="Piombo E."/>
        </authorList>
    </citation>
    <scope>NUCLEOTIDE SEQUENCE</scope>
</reference>
<gene>
    <name evidence="4" type="ORF">CCHLO57077_00007501</name>
</gene>
<evidence type="ECO:0000313" key="5">
    <source>
        <dbReference type="Proteomes" id="UP001160390"/>
    </source>
</evidence>
<keyword evidence="1" id="KW-0862">Zinc</keyword>
<organism evidence="4 5">
    <name type="scientific">Clonostachys chloroleuca</name>
    <dbReference type="NCBI Taxonomy" id="1926264"/>
    <lineage>
        <taxon>Eukaryota</taxon>
        <taxon>Fungi</taxon>
        <taxon>Dikarya</taxon>
        <taxon>Ascomycota</taxon>
        <taxon>Pezizomycotina</taxon>
        <taxon>Sordariomycetes</taxon>
        <taxon>Hypocreomycetidae</taxon>
        <taxon>Hypocreales</taxon>
        <taxon>Bionectriaceae</taxon>
        <taxon>Clonostachys</taxon>
    </lineage>
</organism>
<accession>A0AA35MDP7</accession>
<dbReference type="InterPro" id="IPR013087">
    <property type="entry name" value="Znf_C2H2_type"/>
</dbReference>
<evidence type="ECO:0000259" key="3">
    <source>
        <dbReference type="PROSITE" id="PS50157"/>
    </source>
</evidence>
<protein>
    <recommendedName>
        <fullName evidence="3">C2H2-type domain-containing protein</fullName>
    </recommendedName>
</protein>
<feature type="domain" description="C2H2-type" evidence="3">
    <location>
        <begin position="200"/>
        <end position="230"/>
    </location>
</feature>
<evidence type="ECO:0000313" key="4">
    <source>
        <dbReference type="EMBL" id="CAI6094899.1"/>
    </source>
</evidence>
<keyword evidence="1" id="KW-0479">Metal-binding</keyword>
<dbReference type="PROSITE" id="PS50157">
    <property type="entry name" value="ZINC_FINGER_C2H2_2"/>
    <property type="match status" value="1"/>
</dbReference>
<sequence length="269" mass="30507">MDQSEQQHHFFASFSDGTIDPRVLTLQTVSEDLTFEEEQDTSACSSSGLEGIGFDDCNPGSISECDLEYQSSLAGSPNLQNHEILDPSSIFMHQEAGIFLNDYSNFFTCSDVLPLSHAGYPSSAASMPVPIFYDQAPRTTQITSPPGRPLLPKPIGMPSPESPEIPLQWGEKDGTREPKRRKRKDPKDLKKNQRKESKPERCPMPMCSQRFAYERDLDRHMVSNHRSEAERRGLDVSKCKCPVCGLEFDNIRYDRLLKHTKLKHPNYRL</sequence>
<feature type="compositionally biased region" description="Pro residues" evidence="2">
    <location>
        <begin position="146"/>
        <end position="163"/>
    </location>
</feature>
<evidence type="ECO:0000256" key="2">
    <source>
        <dbReference type="SAM" id="MobiDB-lite"/>
    </source>
</evidence>
<name>A0AA35MDP7_9HYPO</name>
<keyword evidence="5" id="KW-1185">Reference proteome</keyword>